<organism evidence="2 3">
    <name type="scientific">Mycena albidolilacea</name>
    <dbReference type="NCBI Taxonomy" id="1033008"/>
    <lineage>
        <taxon>Eukaryota</taxon>
        <taxon>Fungi</taxon>
        <taxon>Dikarya</taxon>
        <taxon>Basidiomycota</taxon>
        <taxon>Agaricomycotina</taxon>
        <taxon>Agaricomycetes</taxon>
        <taxon>Agaricomycetidae</taxon>
        <taxon>Agaricales</taxon>
        <taxon>Marasmiineae</taxon>
        <taxon>Mycenaceae</taxon>
        <taxon>Mycena</taxon>
    </lineage>
</organism>
<dbReference type="EMBL" id="JARIHO010000084">
    <property type="protein sequence ID" value="KAJ7308677.1"/>
    <property type="molecule type" value="Genomic_DNA"/>
</dbReference>
<comment type="caution">
    <text evidence="2">The sequence shown here is derived from an EMBL/GenBank/DDBJ whole genome shotgun (WGS) entry which is preliminary data.</text>
</comment>
<feature type="transmembrane region" description="Helical" evidence="1">
    <location>
        <begin position="128"/>
        <end position="149"/>
    </location>
</feature>
<reference evidence="2" key="1">
    <citation type="submission" date="2023-03" db="EMBL/GenBank/DDBJ databases">
        <title>Massive genome expansion in bonnet fungi (Mycena s.s.) driven by repeated elements and novel gene families across ecological guilds.</title>
        <authorList>
            <consortium name="Lawrence Berkeley National Laboratory"/>
            <person name="Harder C.B."/>
            <person name="Miyauchi S."/>
            <person name="Viragh M."/>
            <person name="Kuo A."/>
            <person name="Thoen E."/>
            <person name="Andreopoulos B."/>
            <person name="Lu D."/>
            <person name="Skrede I."/>
            <person name="Drula E."/>
            <person name="Henrissat B."/>
            <person name="Morin E."/>
            <person name="Kohler A."/>
            <person name="Barry K."/>
            <person name="LaButti K."/>
            <person name="Morin E."/>
            <person name="Salamov A."/>
            <person name="Lipzen A."/>
            <person name="Mereny Z."/>
            <person name="Hegedus B."/>
            <person name="Baldrian P."/>
            <person name="Stursova M."/>
            <person name="Weitz H."/>
            <person name="Taylor A."/>
            <person name="Grigoriev I.V."/>
            <person name="Nagy L.G."/>
            <person name="Martin F."/>
            <person name="Kauserud H."/>
        </authorList>
    </citation>
    <scope>NUCLEOTIDE SEQUENCE</scope>
    <source>
        <strain evidence="2">CBHHK002</strain>
    </source>
</reference>
<evidence type="ECO:0000256" key="1">
    <source>
        <dbReference type="SAM" id="Phobius"/>
    </source>
</evidence>
<keyword evidence="1" id="KW-0472">Membrane</keyword>
<dbReference type="AlphaFoldDB" id="A0AAD6Z5D2"/>
<keyword evidence="3" id="KW-1185">Reference proteome</keyword>
<feature type="transmembrane region" description="Helical" evidence="1">
    <location>
        <begin position="16"/>
        <end position="35"/>
    </location>
</feature>
<feature type="transmembrane region" description="Helical" evidence="1">
    <location>
        <begin position="56"/>
        <end position="79"/>
    </location>
</feature>
<accession>A0AAD6Z5D2</accession>
<name>A0AAD6Z5D2_9AGAR</name>
<gene>
    <name evidence="2" type="ORF">DFH08DRAFT_975022</name>
</gene>
<keyword evidence="1" id="KW-1133">Transmembrane helix</keyword>
<protein>
    <submittedName>
        <fullName evidence="2">Uncharacterized protein</fullName>
    </submittedName>
</protein>
<evidence type="ECO:0000313" key="2">
    <source>
        <dbReference type="EMBL" id="KAJ7308677.1"/>
    </source>
</evidence>
<dbReference type="Proteomes" id="UP001218218">
    <property type="component" value="Unassembled WGS sequence"/>
</dbReference>
<evidence type="ECO:0000313" key="3">
    <source>
        <dbReference type="Proteomes" id="UP001218218"/>
    </source>
</evidence>
<sequence>MSALRVVLRWVMSTKVLSMLSAVLHLILLAAHIVLYELSRRGLEKRLVFPLHSQTVVSFAITAITTAFGTVYYAALTFITQTLSTRRDLQTNQSLTATHDHAAAWAGIVAAFLRLWDQKAVTASIFGVLNVFLYLTNILVLHITTPALFSLEAFNSSVPTAVDTLGFPFLNFTRSNFDATTPNGREVIWLAFMDSILESLYFLPYIIRTNTNLGLLGGTLYDIPVERSEAPGTFSVNATGLNVTCGYLTPSNVTGGSPWNISMEGSPEVYEANLDFAGAINSSPGFLNSSSNFIDQNGLDIIFTTIASLPDSSGSQPPTVPVKYGEKLGLYPLGLFRCHVSSVTQTAVLDAQSLQIMSLEPIIVKTSSAWLPVSWTAQAPADLNDPLGALDVSLIDMWETVYRMAPSVINGLSGSVADLCFNQQIAHLSGAKTTFLPNNITLHLVENALSETLAAIFWTLGHLPRVTDVFDNGTNLLAIGLKPGHAVGTQLFTQLRLKLSTIAILWGLLASALLTLYSAKFSTYATPSADTREGIDGTGFLHAIWVFRNNPMLRRHLDQVHTPSEKNLRKAGMIKTRLADRANVNSASGSPGSQMVATGVLL</sequence>
<keyword evidence="1" id="KW-0812">Transmembrane</keyword>
<proteinExistence type="predicted"/>